<feature type="non-terminal residue" evidence="2">
    <location>
        <position position="95"/>
    </location>
</feature>
<dbReference type="AlphaFoldDB" id="A0A6J4ITJ4"/>
<feature type="non-terminal residue" evidence="2">
    <location>
        <position position="1"/>
    </location>
</feature>
<protein>
    <submittedName>
        <fullName evidence="2">Uncharacterized protein</fullName>
    </submittedName>
</protein>
<name>A0A6J4ITJ4_9ACTN</name>
<feature type="compositionally biased region" description="Gly residues" evidence="1">
    <location>
        <begin position="51"/>
        <end position="77"/>
    </location>
</feature>
<sequence>GRQAAPLEGPRHGERAGGGHGDQVAAAGLLAQAEGRGSADQPGGARHVVGRGPGLGRVLRGGGGGHPPDRPAGGGRGVEGHRRHLPPWPGGRQPV</sequence>
<evidence type="ECO:0000256" key="1">
    <source>
        <dbReference type="SAM" id="MobiDB-lite"/>
    </source>
</evidence>
<feature type="region of interest" description="Disordered" evidence="1">
    <location>
        <begin position="1"/>
        <end position="95"/>
    </location>
</feature>
<accession>A0A6J4ITJ4</accession>
<organism evidence="2">
    <name type="scientific">uncultured Acidimicrobiales bacterium</name>
    <dbReference type="NCBI Taxonomy" id="310071"/>
    <lineage>
        <taxon>Bacteria</taxon>
        <taxon>Bacillati</taxon>
        <taxon>Actinomycetota</taxon>
        <taxon>Acidimicrobiia</taxon>
        <taxon>Acidimicrobiales</taxon>
        <taxon>environmental samples</taxon>
    </lineage>
</organism>
<reference evidence="2" key="1">
    <citation type="submission" date="2020-02" db="EMBL/GenBank/DDBJ databases">
        <authorList>
            <person name="Meier V. D."/>
        </authorList>
    </citation>
    <scope>NUCLEOTIDE SEQUENCE</scope>
    <source>
        <strain evidence="2">AVDCRST_MAG76</strain>
    </source>
</reference>
<gene>
    <name evidence="2" type="ORF">AVDCRST_MAG76-2668</name>
</gene>
<evidence type="ECO:0000313" key="2">
    <source>
        <dbReference type="EMBL" id="CAA9258823.1"/>
    </source>
</evidence>
<dbReference type="EMBL" id="CADCSZ010000163">
    <property type="protein sequence ID" value="CAA9258823.1"/>
    <property type="molecule type" value="Genomic_DNA"/>
</dbReference>
<proteinExistence type="predicted"/>